<dbReference type="Pfam" id="PF13277">
    <property type="entry name" value="YmdB"/>
    <property type="match status" value="1"/>
</dbReference>
<dbReference type="PANTHER" id="PTHR36303">
    <property type="entry name" value="2',3'-CYCLIC-NUCLEOTIDE 2'-PHOSPHODIESTERASE"/>
    <property type="match status" value="1"/>
</dbReference>
<dbReference type="InterPro" id="IPR029052">
    <property type="entry name" value="Metallo-depent_PP-like"/>
</dbReference>
<organism evidence="3 4">
    <name type="scientific">candidate division WOR-1 bacterium RIFOXYC12_FULL_54_18</name>
    <dbReference type="NCBI Taxonomy" id="1802584"/>
    <lineage>
        <taxon>Bacteria</taxon>
        <taxon>Bacillati</taxon>
        <taxon>Saganbacteria</taxon>
    </lineage>
</organism>
<feature type="binding site" evidence="2">
    <location>
        <position position="13"/>
    </location>
    <ligand>
        <name>Fe cation</name>
        <dbReference type="ChEBI" id="CHEBI:24875"/>
        <label>1</label>
    </ligand>
</feature>
<evidence type="ECO:0000256" key="2">
    <source>
        <dbReference type="PIRSR" id="PIRSR004789-51"/>
    </source>
</evidence>
<dbReference type="Gene3D" id="3.60.21.10">
    <property type="match status" value="1"/>
</dbReference>
<reference evidence="3 4" key="1">
    <citation type="journal article" date="2016" name="Nat. Commun.">
        <title>Thousands of microbial genomes shed light on interconnected biogeochemical processes in an aquifer system.</title>
        <authorList>
            <person name="Anantharaman K."/>
            <person name="Brown C.T."/>
            <person name="Hug L.A."/>
            <person name="Sharon I."/>
            <person name="Castelle C.J."/>
            <person name="Probst A.J."/>
            <person name="Thomas B.C."/>
            <person name="Singh A."/>
            <person name="Wilkins M.J."/>
            <person name="Karaoz U."/>
            <person name="Brodie E.L."/>
            <person name="Williams K.H."/>
            <person name="Hubbard S.S."/>
            <person name="Banfield J.F."/>
        </authorList>
    </citation>
    <scope>NUCLEOTIDE SEQUENCE [LARGE SCALE GENOMIC DNA]</scope>
</reference>
<dbReference type="CDD" id="cd07382">
    <property type="entry name" value="MPP_DR1281"/>
    <property type="match status" value="1"/>
</dbReference>
<feature type="binding site" evidence="2">
    <location>
        <position position="182"/>
    </location>
    <ligand>
        <name>Fe cation</name>
        <dbReference type="ChEBI" id="CHEBI:24875"/>
        <label>1</label>
    </ligand>
</feature>
<gene>
    <name evidence="3" type="ORF">A3K49_04485</name>
</gene>
<sequence>MSPDKLKLLFIGDIVGAFGRAVVRRLLPDLKSEYSIDVTIANGENCAHGFSITEKIYNDLLSAGVDAFTMGNHVWEKREVVNKAHLFDKMARPANYPPGTPGNDHLIIDVKGAKLGLLNLNGRVFMQCMDCPFQAAERIIPKIKEKTNLILVDMHAEASSEKCAMGYFLDGKVSAIIGTHTHVQTADERVLTGGTGFISDVGMTGPLDSIIGMKKEQVMRRIIKQMPERLEPASEGPGLFNGVVVTLDVNSGKTLEIARIKRITEPLKVEEN</sequence>
<dbReference type="PANTHER" id="PTHR36303:SF1">
    <property type="entry name" value="2',3'-CYCLIC-NUCLEOTIDE 2'-PHOSPHODIESTERASE"/>
    <property type="match status" value="1"/>
</dbReference>
<feature type="binding site" evidence="2">
    <location>
        <position position="72"/>
    </location>
    <ligand>
        <name>Fe cation</name>
        <dbReference type="ChEBI" id="CHEBI:24875"/>
        <label>2</label>
    </ligand>
</feature>
<feature type="binding site" evidence="2">
    <location>
        <position position="44"/>
    </location>
    <ligand>
        <name>Fe cation</name>
        <dbReference type="ChEBI" id="CHEBI:24875"/>
        <label>1</label>
    </ligand>
</feature>
<feature type="binding site" evidence="2">
    <location>
        <position position="45"/>
    </location>
    <ligand>
        <name>Fe cation</name>
        <dbReference type="ChEBI" id="CHEBI:24875"/>
        <label>1</label>
    </ligand>
</feature>
<dbReference type="InterPro" id="IPR005235">
    <property type="entry name" value="YmdB-like"/>
</dbReference>
<accession>A0A1F4T814</accession>
<dbReference type="NCBIfam" id="TIGR00282">
    <property type="entry name" value="TIGR00282 family metallophosphoesterase"/>
    <property type="match status" value="1"/>
</dbReference>
<evidence type="ECO:0000313" key="4">
    <source>
        <dbReference type="Proteomes" id="UP000178602"/>
    </source>
</evidence>
<dbReference type="SUPFAM" id="SSF56300">
    <property type="entry name" value="Metallo-dependent phosphatases"/>
    <property type="match status" value="1"/>
</dbReference>
<keyword evidence="2" id="KW-0479">Metal-binding</keyword>
<protein>
    <submittedName>
        <fullName evidence="3">Metallophosphoesterase</fullName>
    </submittedName>
</protein>
<proteinExistence type="predicted"/>
<dbReference type="AlphaFoldDB" id="A0A1F4T814"/>
<evidence type="ECO:0000256" key="1">
    <source>
        <dbReference type="PIRSR" id="PIRSR004789-50"/>
    </source>
</evidence>
<feature type="active site" description="Proton donor" evidence="1">
    <location>
        <position position="73"/>
    </location>
</feature>
<feature type="binding site" evidence="2">
    <location>
        <position position="180"/>
    </location>
    <ligand>
        <name>Fe cation</name>
        <dbReference type="ChEBI" id="CHEBI:24875"/>
        <label>2</label>
    </ligand>
</feature>
<evidence type="ECO:0000313" key="3">
    <source>
        <dbReference type="EMBL" id="OGC28223.1"/>
    </source>
</evidence>
<feature type="binding site" evidence="2">
    <location>
        <position position="155"/>
    </location>
    <ligand>
        <name>Fe cation</name>
        <dbReference type="ChEBI" id="CHEBI:24875"/>
        <label>2</label>
    </ligand>
</feature>
<dbReference type="PIRSF" id="PIRSF004789">
    <property type="entry name" value="DR1281"/>
    <property type="match status" value="1"/>
</dbReference>
<dbReference type="GO" id="GO:0004113">
    <property type="term" value="F:2',3'-cyclic-nucleotide 3'-phosphodiesterase activity"/>
    <property type="evidence" value="ECO:0007669"/>
    <property type="project" value="TreeGrafter"/>
</dbReference>
<dbReference type="Proteomes" id="UP000178602">
    <property type="component" value="Unassembled WGS sequence"/>
</dbReference>
<feature type="binding site" evidence="2">
    <location>
        <position position="44"/>
    </location>
    <ligand>
        <name>Fe cation</name>
        <dbReference type="ChEBI" id="CHEBI:24875"/>
        <label>2</label>
    </ligand>
</feature>
<comment type="caution">
    <text evidence="3">The sequence shown here is derived from an EMBL/GenBank/DDBJ whole genome shotgun (WGS) entry which is preliminary data.</text>
</comment>
<dbReference type="GO" id="GO:0046872">
    <property type="term" value="F:metal ion binding"/>
    <property type="evidence" value="ECO:0007669"/>
    <property type="project" value="UniProtKB-KW"/>
</dbReference>
<dbReference type="EMBL" id="MEUG01000001">
    <property type="protein sequence ID" value="OGC28223.1"/>
    <property type="molecule type" value="Genomic_DNA"/>
</dbReference>
<name>A0A1F4T814_UNCSA</name>